<comment type="caution">
    <text evidence="1">The sequence shown here is derived from an EMBL/GenBank/DDBJ whole genome shotgun (WGS) entry which is preliminary data.</text>
</comment>
<protein>
    <submittedName>
        <fullName evidence="1">Uncharacterized protein</fullName>
    </submittedName>
</protein>
<sequence>MPTYTTIVDLCGGCGYVLPELMGLQEECLCPDCGKDVKLFRDRVGVVVRDADLGEFTRLVNARRREGGVFLNEAEKKRLKENYELAKENK</sequence>
<dbReference type="EMBL" id="LAZR01043064">
    <property type="protein sequence ID" value="KKL07988.1"/>
    <property type="molecule type" value="Genomic_DNA"/>
</dbReference>
<organism evidence="1">
    <name type="scientific">marine sediment metagenome</name>
    <dbReference type="NCBI Taxonomy" id="412755"/>
    <lineage>
        <taxon>unclassified sequences</taxon>
        <taxon>metagenomes</taxon>
        <taxon>ecological metagenomes</taxon>
    </lineage>
</organism>
<accession>A0A0F9D7B8</accession>
<evidence type="ECO:0000313" key="1">
    <source>
        <dbReference type="EMBL" id="KKL07988.1"/>
    </source>
</evidence>
<dbReference type="AlphaFoldDB" id="A0A0F9D7B8"/>
<name>A0A0F9D7B8_9ZZZZ</name>
<gene>
    <name evidence="1" type="ORF">LCGC14_2580440</name>
</gene>
<reference evidence="1" key="1">
    <citation type="journal article" date="2015" name="Nature">
        <title>Complex archaea that bridge the gap between prokaryotes and eukaryotes.</title>
        <authorList>
            <person name="Spang A."/>
            <person name="Saw J.H."/>
            <person name="Jorgensen S.L."/>
            <person name="Zaremba-Niedzwiedzka K."/>
            <person name="Martijn J."/>
            <person name="Lind A.E."/>
            <person name="van Eijk R."/>
            <person name="Schleper C."/>
            <person name="Guy L."/>
            <person name="Ettema T.J."/>
        </authorList>
    </citation>
    <scope>NUCLEOTIDE SEQUENCE</scope>
</reference>
<proteinExistence type="predicted"/>